<feature type="domain" description="BRCT" evidence="2">
    <location>
        <begin position="46"/>
        <end position="136"/>
    </location>
</feature>
<protein>
    <recommendedName>
        <fullName evidence="2">BRCT domain-containing protein</fullName>
    </recommendedName>
</protein>
<dbReference type="Pfam" id="PF16589">
    <property type="entry name" value="BRCT_2"/>
    <property type="match status" value="2"/>
</dbReference>
<feature type="region of interest" description="Disordered" evidence="1">
    <location>
        <begin position="1"/>
        <end position="27"/>
    </location>
</feature>
<dbReference type="OrthoDB" id="435460at2759"/>
<dbReference type="InterPro" id="IPR001357">
    <property type="entry name" value="BRCT_dom"/>
</dbReference>
<evidence type="ECO:0000313" key="3">
    <source>
        <dbReference type="EMBL" id="KAF9508333.1"/>
    </source>
</evidence>
<proteinExistence type="predicted"/>
<dbReference type="Proteomes" id="UP000886523">
    <property type="component" value="Unassembled WGS sequence"/>
</dbReference>
<name>A0A9P6AM54_9AGAM</name>
<gene>
    <name evidence="3" type="ORF">BS47DRAFT_236570</name>
</gene>
<dbReference type="PROSITE" id="PS50172">
    <property type="entry name" value="BRCT"/>
    <property type="match status" value="2"/>
</dbReference>
<dbReference type="EMBL" id="MU129061">
    <property type="protein sequence ID" value="KAF9508333.1"/>
    <property type="molecule type" value="Genomic_DNA"/>
</dbReference>
<dbReference type="InterPro" id="IPR036420">
    <property type="entry name" value="BRCT_dom_sf"/>
</dbReference>
<dbReference type="AlphaFoldDB" id="A0A9P6AM54"/>
<evidence type="ECO:0000313" key="4">
    <source>
        <dbReference type="Proteomes" id="UP000886523"/>
    </source>
</evidence>
<evidence type="ECO:0000256" key="1">
    <source>
        <dbReference type="SAM" id="MobiDB-lite"/>
    </source>
</evidence>
<dbReference type="SUPFAM" id="SSF52113">
    <property type="entry name" value="BRCT domain"/>
    <property type="match status" value="2"/>
</dbReference>
<dbReference type="Gene3D" id="3.40.50.10190">
    <property type="entry name" value="BRCT domain"/>
    <property type="match status" value="1"/>
</dbReference>
<feature type="domain" description="BRCT" evidence="2">
    <location>
        <begin position="150"/>
        <end position="226"/>
    </location>
</feature>
<evidence type="ECO:0000259" key="2">
    <source>
        <dbReference type="PROSITE" id="PS50172"/>
    </source>
</evidence>
<feature type="compositionally biased region" description="Polar residues" evidence="1">
    <location>
        <begin position="1"/>
        <end position="11"/>
    </location>
</feature>
<organism evidence="3 4">
    <name type="scientific">Hydnum rufescens UP504</name>
    <dbReference type="NCBI Taxonomy" id="1448309"/>
    <lineage>
        <taxon>Eukaryota</taxon>
        <taxon>Fungi</taxon>
        <taxon>Dikarya</taxon>
        <taxon>Basidiomycota</taxon>
        <taxon>Agaricomycotina</taxon>
        <taxon>Agaricomycetes</taxon>
        <taxon>Cantharellales</taxon>
        <taxon>Hydnaceae</taxon>
        <taxon>Hydnum</taxon>
    </lineage>
</organism>
<accession>A0A9P6AM54</accession>
<reference evidence="3" key="1">
    <citation type="journal article" date="2020" name="Nat. Commun.">
        <title>Large-scale genome sequencing of mycorrhizal fungi provides insights into the early evolution of symbiotic traits.</title>
        <authorList>
            <person name="Miyauchi S."/>
            <person name="Kiss E."/>
            <person name="Kuo A."/>
            <person name="Drula E."/>
            <person name="Kohler A."/>
            <person name="Sanchez-Garcia M."/>
            <person name="Morin E."/>
            <person name="Andreopoulos B."/>
            <person name="Barry K.W."/>
            <person name="Bonito G."/>
            <person name="Buee M."/>
            <person name="Carver A."/>
            <person name="Chen C."/>
            <person name="Cichocki N."/>
            <person name="Clum A."/>
            <person name="Culley D."/>
            <person name="Crous P.W."/>
            <person name="Fauchery L."/>
            <person name="Girlanda M."/>
            <person name="Hayes R.D."/>
            <person name="Keri Z."/>
            <person name="LaButti K."/>
            <person name="Lipzen A."/>
            <person name="Lombard V."/>
            <person name="Magnuson J."/>
            <person name="Maillard F."/>
            <person name="Murat C."/>
            <person name="Nolan M."/>
            <person name="Ohm R.A."/>
            <person name="Pangilinan J."/>
            <person name="Pereira M.F."/>
            <person name="Perotto S."/>
            <person name="Peter M."/>
            <person name="Pfister S."/>
            <person name="Riley R."/>
            <person name="Sitrit Y."/>
            <person name="Stielow J.B."/>
            <person name="Szollosi G."/>
            <person name="Zifcakova L."/>
            <person name="Stursova M."/>
            <person name="Spatafora J.W."/>
            <person name="Tedersoo L."/>
            <person name="Vaario L.M."/>
            <person name="Yamada A."/>
            <person name="Yan M."/>
            <person name="Wang P."/>
            <person name="Xu J."/>
            <person name="Bruns T."/>
            <person name="Baldrian P."/>
            <person name="Vilgalys R."/>
            <person name="Dunand C."/>
            <person name="Henrissat B."/>
            <person name="Grigoriev I.V."/>
            <person name="Hibbett D."/>
            <person name="Nagy L.G."/>
            <person name="Martin F.M."/>
        </authorList>
    </citation>
    <scope>NUCLEOTIDE SEQUENCE</scope>
    <source>
        <strain evidence="3">UP504</strain>
    </source>
</reference>
<sequence length="237" mass="27084">MQNWSLGYSRSSPHRPAMPEAKNENAEEADLSHLFTTVDGEDRRRLNFYIQPRLEPNLHAWLFDAIKHSGGRIANEHREVFPRRGYILIDPTSRRGKDLIHSKPNDPSKPIWVVSWTFITGCLEAKRLLDPEAFARTSPVFLEPGYARLLKVFIHRSTPREARSNLATKIANHGGIIVDKKKDARVIICSPTSPKLLELRKLYPNSSEKAIESPLWVDECLKAGEIEFTQRRGGREP</sequence>
<comment type="caution">
    <text evidence="3">The sequence shown here is derived from an EMBL/GenBank/DDBJ whole genome shotgun (WGS) entry which is preliminary data.</text>
</comment>
<keyword evidence="4" id="KW-1185">Reference proteome</keyword>